<evidence type="ECO:0000313" key="2">
    <source>
        <dbReference type="Proteomes" id="UP000253720"/>
    </source>
</evidence>
<keyword evidence="2" id="KW-1185">Reference proteome</keyword>
<protein>
    <recommendedName>
        <fullName evidence="3">HEAT repeat domain-containing protein</fullName>
    </recommendedName>
</protein>
<reference evidence="1 2" key="1">
    <citation type="submission" date="2018-05" db="EMBL/GenBank/DDBJ databases">
        <title>Complete genome sequence of Pseudomonas kribbensis 46-2(T).</title>
        <authorList>
            <person name="Jeong H."/>
            <person name="Lee S.-G."/>
            <person name="Rha E."/>
            <person name="Kim H."/>
        </authorList>
    </citation>
    <scope>NUCLEOTIDE SEQUENCE [LARGE SCALE GENOMIC DNA]</scope>
    <source>
        <strain evidence="1 2">46-2</strain>
    </source>
</reference>
<proteinExistence type="predicted"/>
<dbReference type="KEGG" id="pke:DLD99_17510"/>
<dbReference type="RefSeq" id="WP_114883907.1">
    <property type="nucleotide sequence ID" value="NZ_CP029608.1"/>
</dbReference>
<dbReference type="Proteomes" id="UP000253720">
    <property type="component" value="Chromosome"/>
</dbReference>
<dbReference type="EMBL" id="CP029608">
    <property type="protein sequence ID" value="AXI62193.1"/>
    <property type="molecule type" value="Genomic_DNA"/>
</dbReference>
<gene>
    <name evidence="1" type="ORF">DLD99_17510</name>
</gene>
<evidence type="ECO:0000313" key="1">
    <source>
        <dbReference type="EMBL" id="AXI62193.1"/>
    </source>
</evidence>
<sequence>MESKSDAHVVAALISIGLNEKDSQWAEKACLLLLESERKSIVTAALEALVQLARDHGKLDRERVMPVLHSVKRRFPSLTSTVAATLDEMAMAA</sequence>
<accession>A0A345RSC7</accession>
<name>A0A345RSC7_9PSED</name>
<organism evidence="1 2">
    <name type="scientific">Pseudomonas kribbensis</name>
    <dbReference type="NCBI Taxonomy" id="1628086"/>
    <lineage>
        <taxon>Bacteria</taxon>
        <taxon>Pseudomonadati</taxon>
        <taxon>Pseudomonadota</taxon>
        <taxon>Gammaproteobacteria</taxon>
        <taxon>Pseudomonadales</taxon>
        <taxon>Pseudomonadaceae</taxon>
        <taxon>Pseudomonas</taxon>
    </lineage>
</organism>
<evidence type="ECO:0008006" key="3">
    <source>
        <dbReference type="Google" id="ProtNLM"/>
    </source>
</evidence>
<dbReference type="AlphaFoldDB" id="A0A345RSC7"/>